<proteinExistence type="predicted"/>
<evidence type="ECO:0000313" key="2">
    <source>
        <dbReference type="Proteomes" id="UP000075609"/>
    </source>
</evidence>
<name>A0ABR5W717_9VIBR</name>
<dbReference type="Proteomes" id="UP000075609">
    <property type="component" value="Unassembled WGS sequence"/>
</dbReference>
<accession>A0ABR5W717</accession>
<keyword evidence="2" id="KW-1185">Reference proteome</keyword>
<dbReference type="EMBL" id="LOBP01000001">
    <property type="protein sequence ID" value="KYN91008.1"/>
    <property type="molecule type" value="Genomic_DNA"/>
</dbReference>
<organism evidence="1 2">
    <name type="scientific">Vibrio cidicii</name>
    <dbReference type="NCBI Taxonomy" id="1763883"/>
    <lineage>
        <taxon>Bacteria</taxon>
        <taxon>Pseudomonadati</taxon>
        <taxon>Pseudomonadota</taxon>
        <taxon>Gammaproteobacteria</taxon>
        <taxon>Vibrionales</taxon>
        <taxon>Vibrionaceae</taxon>
        <taxon>Vibrio</taxon>
    </lineage>
</organism>
<comment type="caution">
    <text evidence="1">The sequence shown here is derived from an EMBL/GenBank/DDBJ whole genome shotgun (WGS) entry which is preliminary data.</text>
</comment>
<reference evidence="1 2" key="1">
    <citation type="submission" date="2015-12" db="EMBL/GenBank/DDBJ databases">
        <authorList>
            <person name="Tarr C.L."/>
            <person name="Gladney L.M."/>
        </authorList>
    </citation>
    <scope>NUCLEOTIDE SEQUENCE [LARGE SCALE GENOMIC DNA]</scope>
    <source>
        <strain evidence="1 2">1048-83</strain>
    </source>
</reference>
<protein>
    <submittedName>
        <fullName evidence="1">Uncharacterized protein</fullName>
    </submittedName>
</protein>
<dbReference type="RefSeq" id="WP_061898691.1">
    <property type="nucleotide sequence ID" value="NZ_LOBP01000001.1"/>
</dbReference>
<sequence length="152" mass="18357">MADIALSKYSILNKIDRATLDNYAEQIKDDSVRVSEVSYLLKNNLSSMPLIQLEKYLPYFLSHHMYYPTLEALYNKYWNDNLARSFLTRFITHNWSDVSAQMFDKYINFFLTLFTKEQLEEFESQRTTDVNVYIERIYRIWLGSYKVHYQKL</sequence>
<evidence type="ECO:0000313" key="1">
    <source>
        <dbReference type="EMBL" id="KYN91008.1"/>
    </source>
</evidence>
<gene>
    <name evidence="1" type="ORF">ATY35_00005</name>
</gene>